<comment type="caution">
    <text evidence="3">The sequence shown here is derived from an EMBL/GenBank/DDBJ whole genome shotgun (WGS) entry which is preliminary data.</text>
</comment>
<organism evidence="3">
    <name type="scientific">Tanacetum cinerariifolium</name>
    <name type="common">Dalmatian daisy</name>
    <name type="synonym">Chrysanthemum cinerariifolium</name>
    <dbReference type="NCBI Taxonomy" id="118510"/>
    <lineage>
        <taxon>Eukaryota</taxon>
        <taxon>Viridiplantae</taxon>
        <taxon>Streptophyta</taxon>
        <taxon>Embryophyta</taxon>
        <taxon>Tracheophyta</taxon>
        <taxon>Spermatophyta</taxon>
        <taxon>Magnoliopsida</taxon>
        <taxon>eudicotyledons</taxon>
        <taxon>Gunneridae</taxon>
        <taxon>Pentapetalae</taxon>
        <taxon>asterids</taxon>
        <taxon>campanulids</taxon>
        <taxon>Asterales</taxon>
        <taxon>Asteraceae</taxon>
        <taxon>Asteroideae</taxon>
        <taxon>Anthemideae</taxon>
        <taxon>Anthemidinae</taxon>
        <taxon>Tanacetum</taxon>
    </lineage>
</organism>
<evidence type="ECO:0000256" key="2">
    <source>
        <dbReference type="SAM" id="MobiDB-lite"/>
    </source>
</evidence>
<sequence>MSTQSRRCGRGRGQDHEFASEYGIPESLHPELPSPEESIVEFPEGKVGVYTKFFEFANFLIGAAKVSHFEINCRVLNIIPTLNLFRVFYIPSFNAGWMPFSKRPGKNTPQCYTKPFPTVVECRTNAPKDEMPSADMDLFSLISAPNPAKVKIGTRLRAAHKVPLLTATASRVIDMEDTAVASGSSRTPSAVEKSPLDFADEDPPQVITERGEETTTEVISESSLEKEVAAMGPVVNKRRRKRGNEGGANAPPKVLRKDYAQDIPATAKSVNDPDSLSYTEPKSHPERDISQSSRETATKVPTGHVASIEVQCGIFAESPESRKSTPFLSVDGSPEESHSQDSRTGSEDQSEGGRDKKLDQEIKSLKTLETEVHDLLNQAKNLEDLLEAEQVSTLRAQVTGKERIKAAFEQFKKYEDDRVNSRCAKNGCKIGCVFADVVYVGVAKGMSEGLKHRIEHGKADLDLAAIETYDPEADAKYVAALHALKDLKYPLGDSVKDAPQWIRELCPSSSQLKIPMYLEVHDPKDPWSFKEEILLEDAIAANISRAEKKKKCRVVCRTHGVGFAHHARSDGVLVSVPIVAPQGLAILLSDAATHIDISKNEASPRLLRSKSLPPMYNLDWP</sequence>
<feature type="coiled-coil region" evidence="1">
    <location>
        <begin position="358"/>
        <end position="392"/>
    </location>
</feature>
<feature type="region of interest" description="Disordered" evidence="2">
    <location>
        <begin position="319"/>
        <end position="357"/>
    </location>
</feature>
<keyword evidence="1" id="KW-0175">Coiled coil</keyword>
<dbReference type="AlphaFoldDB" id="A0A6L2JV95"/>
<evidence type="ECO:0000256" key="1">
    <source>
        <dbReference type="SAM" id="Coils"/>
    </source>
</evidence>
<feature type="compositionally biased region" description="Basic and acidic residues" evidence="2">
    <location>
        <begin position="335"/>
        <end position="357"/>
    </location>
</feature>
<reference evidence="3" key="1">
    <citation type="journal article" date="2019" name="Sci. Rep.">
        <title>Draft genome of Tanacetum cinerariifolium, the natural source of mosquito coil.</title>
        <authorList>
            <person name="Yamashiro T."/>
            <person name="Shiraishi A."/>
            <person name="Satake H."/>
            <person name="Nakayama K."/>
        </authorList>
    </citation>
    <scope>NUCLEOTIDE SEQUENCE</scope>
</reference>
<feature type="compositionally biased region" description="Polar residues" evidence="2">
    <location>
        <begin position="268"/>
        <end position="280"/>
    </location>
</feature>
<name>A0A6L2JV95_TANCI</name>
<proteinExistence type="predicted"/>
<evidence type="ECO:0000313" key="3">
    <source>
        <dbReference type="EMBL" id="GEU40502.1"/>
    </source>
</evidence>
<dbReference type="EMBL" id="BKCJ010001310">
    <property type="protein sequence ID" value="GEU40502.1"/>
    <property type="molecule type" value="Genomic_DNA"/>
</dbReference>
<gene>
    <name evidence="3" type="ORF">Tci_012480</name>
</gene>
<protein>
    <recommendedName>
        <fullName evidence="4">Transposase (Putative), gypsy type</fullName>
    </recommendedName>
</protein>
<feature type="region of interest" description="Disordered" evidence="2">
    <location>
        <begin position="179"/>
        <end position="304"/>
    </location>
</feature>
<evidence type="ECO:0008006" key="4">
    <source>
        <dbReference type="Google" id="ProtNLM"/>
    </source>
</evidence>
<accession>A0A6L2JV95</accession>